<accession>A0ABZ0QLV6</accession>
<evidence type="ECO:0000256" key="1">
    <source>
        <dbReference type="SAM" id="MobiDB-lite"/>
    </source>
</evidence>
<evidence type="ECO:0008006" key="4">
    <source>
        <dbReference type="Google" id="ProtNLM"/>
    </source>
</evidence>
<gene>
    <name evidence="2" type="ORF">R8Z52_17875</name>
</gene>
<feature type="region of interest" description="Disordered" evidence="1">
    <location>
        <begin position="1"/>
        <end position="29"/>
    </location>
</feature>
<keyword evidence="3" id="KW-1185">Reference proteome</keyword>
<name>A0ABZ0QLV6_9VIBR</name>
<evidence type="ECO:0000313" key="3">
    <source>
        <dbReference type="Proteomes" id="UP001304071"/>
    </source>
</evidence>
<protein>
    <recommendedName>
        <fullName evidence="4">Adenosine deaminase</fullName>
    </recommendedName>
</protein>
<dbReference type="Proteomes" id="UP001304071">
    <property type="component" value="Chromosome 2"/>
</dbReference>
<evidence type="ECO:0000313" key="2">
    <source>
        <dbReference type="EMBL" id="WPC76398.1"/>
    </source>
</evidence>
<dbReference type="RefSeq" id="WP_261896810.1">
    <property type="nucleotide sequence ID" value="NZ_AP024896.1"/>
</dbReference>
<organism evidence="2 3">
    <name type="scientific">Vibrio porteresiae DSM 19223</name>
    <dbReference type="NCBI Taxonomy" id="1123496"/>
    <lineage>
        <taxon>Bacteria</taxon>
        <taxon>Pseudomonadati</taxon>
        <taxon>Pseudomonadota</taxon>
        <taxon>Gammaproteobacteria</taxon>
        <taxon>Vibrionales</taxon>
        <taxon>Vibrionaceae</taxon>
        <taxon>Vibrio</taxon>
    </lineage>
</organism>
<reference evidence="2 3" key="1">
    <citation type="submission" date="2023-11" db="EMBL/GenBank/DDBJ databases">
        <title>Plant-associative lifestyle of Vibrio porteresiae and its evolutionary dynamics.</title>
        <authorList>
            <person name="Rameshkumar N."/>
            <person name="Kirti K."/>
        </authorList>
    </citation>
    <scope>NUCLEOTIDE SEQUENCE [LARGE SCALE GENOMIC DNA]</scope>
    <source>
        <strain evidence="2 3">MSSRF30</strain>
    </source>
</reference>
<proteinExistence type="predicted"/>
<dbReference type="EMBL" id="CP138204">
    <property type="protein sequence ID" value="WPC76398.1"/>
    <property type="molecule type" value="Genomic_DNA"/>
</dbReference>
<feature type="compositionally biased region" description="Basic and acidic residues" evidence="1">
    <location>
        <begin position="10"/>
        <end position="29"/>
    </location>
</feature>
<sequence length="47" mass="5566">MSKKTKATKAKTEQGDTLEKKSLSEHETRKKIEELLEQRAFDRQFEL</sequence>